<dbReference type="Proteomes" id="UP001178461">
    <property type="component" value="Chromosome 11"/>
</dbReference>
<proteinExistence type="predicted"/>
<evidence type="ECO:0000313" key="2">
    <source>
        <dbReference type="Proteomes" id="UP001178461"/>
    </source>
</evidence>
<gene>
    <name evidence="1" type="ORF">PODLI_1B027132</name>
</gene>
<reference evidence="1" key="1">
    <citation type="submission" date="2022-12" db="EMBL/GenBank/DDBJ databases">
        <authorList>
            <person name="Alioto T."/>
            <person name="Alioto T."/>
            <person name="Gomez Garrido J."/>
        </authorList>
    </citation>
    <scope>NUCLEOTIDE SEQUENCE</scope>
</reference>
<protein>
    <submittedName>
        <fullName evidence="1">Uncharacterized protein</fullName>
    </submittedName>
</protein>
<sequence length="49" mass="5454">MPGKWKPVEMEGCELCPIHPTCLHSSEGSHGQIISICLHIGCLRRLLKD</sequence>
<evidence type="ECO:0000313" key="1">
    <source>
        <dbReference type="EMBL" id="CAI5787883.1"/>
    </source>
</evidence>
<name>A0AA35PJM7_9SAUR</name>
<accession>A0AA35PJM7</accession>
<keyword evidence="2" id="KW-1185">Reference proteome</keyword>
<dbReference type="AlphaFoldDB" id="A0AA35PJM7"/>
<organism evidence="1 2">
    <name type="scientific">Podarcis lilfordi</name>
    <name type="common">Lilford's wall lizard</name>
    <dbReference type="NCBI Taxonomy" id="74358"/>
    <lineage>
        <taxon>Eukaryota</taxon>
        <taxon>Metazoa</taxon>
        <taxon>Chordata</taxon>
        <taxon>Craniata</taxon>
        <taxon>Vertebrata</taxon>
        <taxon>Euteleostomi</taxon>
        <taxon>Lepidosauria</taxon>
        <taxon>Squamata</taxon>
        <taxon>Bifurcata</taxon>
        <taxon>Unidentata</taxon>
        <taxon>Episquamata</taxon>
        <taxon>Laterata</taxon>
        <taxon>Lacertibaenia</taxon>
        <taxon>Lacertidae</taxon>
        <taxon>Podarcis</taxon>
    </lineage>
</organism>
<dbReference type="EMBL" id="OX395136">
    <property type="protein sequence ID" value="CAI5787883.1"/>
    <property type="molecule type" value="Genomic_DNA"/>
</dbReference>